<sequence>LLFYSACGIGGNNLFCLLHAAAGWLGLSVKKQGGFDYLGAMNKWYVRQCDGCWEHGNGISFSTIKIPGWKLSIDDEDAFGKSNRADFILTRNCSDQDWYAVKTEHEPLRPEATRLFAACSGSSFSKVLDISYNWITKGKYIRDEGAAID</sequence>
<feature type="non-terminal residue" evidence="1">
    <location>
        <position position="1"/>
    </location>
</feature>
<dbReference type="HOGENOM" id="CLU_1753565_0_0_4"/>
<keyword evidence="2" id="KW-1185">Reference proteome</keyword>
<proteinExistence type="predicted"/>
<organism evidence="1 2">
    <name type="scientific">Neisseria bacilliformis ATCC BAA-1200</name>
    <dbReference type="NCBI Taxonomy" id="888742"/>
    <lineage>
        <taxon>Bacteria</taxon>
        <taxon>Pseudomonadati</taxon>
        <taxon>Pseudomonadota</taxon>
        <taxon>Betaproteobacteria</taxon>
        <taxon>Neisseriales</taxon>
        <taxon>Neisseriaceae</taxon>
        <taxon>Neisseria</taxon>
    </lineage>
</organism>
<gene>
    <name evidence="1" type="ORF">HMPREF9123_0589</name>
</gene>
<dbReference type="InterPro" id="IPR028228">
    <property type="entry name" value="Imm53"/>
</dbReference>
<reference evidence="1 2" key="1">
    <citation type="submission" date="2011-02" db="EMBL/GenBank/DDBJ databases">
        <authorList>
            <person name="Muzny D."/>
            <person name="Qin X."/>
            <person name="Deng J."/>
            <person name="Jiang H."/>
            <person name="Liu Y."/>
            <person name="Qu J."/>
            <person name="Song X.-Z."/>
            <person name="Zhang L."/>
            <person name="Thornton R."/>
            <person name="Coyle M."/>
            <person name="Francisco L."/>
            <person name="Jackson L."/>
            <person name="Javaid M."/>
            <person name="Korchina V."/>
            <person name="Kovar C."/>
            <person name="Mata R."/>
            <person name="Mathew T."/>
            <person name="Ngo R."/>
            <person name="Nguyen L."/>
            <person name="Nguyen N."/>
            <person name="Okwuonu G."/>
            <person name="Ongeri F."/>
            <person name="Pham C."/>
            <person name="Simmons D."/>
            <person name="Wilczek-Boney K."/>
            <person name="Hale W."/>
            <person name="Jakkamsetti A."/>
            <person name="Pham P."/>
            <person name="Ruth R."/>
            <person name="San Lucas F."/>
            <person name="Warren J."/>
            <person name="Zhang J."/>
            <person name="Zhao Z."/>
            <person name="Zhou C."/>
            <person name="Zhu D."/>
            <person name="Lee S."/>
            <person name="Bess C."/>
            <person name="Blankenburg K."/>
            <person name="Forbes L."/>
            <person name="Fu Q."/>
            <person name="Gubbala S."/>
            <person name="Hirani K."/>
            <person name="Jayaseelan J.C."/>
            <person name="Lara F."/>
            <person name="Munidasa M."/>
            <person name="Palculict T."/>
            <person name="Patil S."/>
            <person name="Pu L.-L."/>
            <person name="Saada N."/>
            <person name="Tang L."/>
            <person name="Weissenberger G."/>
            <person name="Zhu Y."/>
            <person name="Hemphill L."/>
            <person name="Shang Y."/>
            <person name="Youmans B."/>
            <person name="Ayvaz T."/>
            <person name="Ross M."/>
            <person name="Santibanez J."/>
            <person name="Aqrawi P."/>
            <person name="Gross S."/>
            <person name="Joshi V."/>
            <person name="Fowler G."/>
            <person name="Nazareth L."/>
            <person name="Reid J."/>
            <person name="Worley K."/>
            <person name="Petrosino J."/>
            <person name="Highlander S."/>
            <person name="Gibbs R."/>
        </authorList>
    </citation>
    <scope>NUCLEOTIDE SEQUENCE [LARGE SCALE GENOMIC DNA]</scope>
    <source>
        <strain evidence="1 2">ATCC BAA-1200</strain>
    </source>
</reference>
<dbReference type="AlphaFoldDB" id="F2BA12"/>
<name>F2BA12_9NEIS</name>
<evidence type="ECO:0000313" key="1">
    <source>
        <dbReference type="EMBL" id="EGF11780.1"/>
    </source>
</evidence>
<accession>F2BA12</accession>
<dbReference type="Pfam" id="PF15580">
    <property type="entry name" value="Imm53"/>
    <property type="match status" value="1"/>
</dbReference>
<evidence type="ECO:0000313" key="2">
    <source>
        <dbReference type="Proteomes" id="UP000004105"/>
    </source>
</evidence>
<dbReference type="Proteomes" id="UP000004105">
    <property type="component" value="Unassembled WGS sequence"/>
</dbReference>
<comment type="caution">
    <text evidence="1">The sequence shown here is derived from an EMBL/GenBank/DDBJ whole genome shotgun (WGS) entry which is preliminary data.</text>
</comment>
<protein>
    <submittedName>
        <fullName evidence="1">Uncharacterized protein</fullName>
    </submittedName>
</protein>
<dbReference type="EMBL" id="AFAY01000010">
    <property type="protein sequence ID" value="EGF11780.1"/>
    <property type="molecule type" value="Genomic_DNA"/>
</dbReference>
<dbReference type="RefSeq" id="WP_007341601.1">
    <property type="nucleotide sequence ID" value="NZ_GL878494.1"/>
</dbReference>